<dbReference type="InterPro" id="IPR018490">
    <property type="entry name" value="cNMP-bd_dom_sf"/>
</dbReference>
<gene>
    <name evidence="12" type="ORF">EVOR1521_LOCUS9523</name>
</gene>
<keyword evidence="1" id="KW-0723">Serine/threonine-protein kinase</keyword>
<feature type="compositionally biased region" description="Low complexity" evidence="9">
    <location>
        <begin position="444"/>
        <end position="457"/>
    </location>
</feature>
<evidence type="ECO:0000256" key="6">
    <source>
        <dbReference type="ARBA" id="ARBA00022840"/>
    </source>
</evidence>
<dbReference type="Pfam" id="PF00027">
    <property type="entry name" value="cNMP_binding"/>
    <property type="match status" value="2"/>
</dbReference>
<dbReference type="PROSITE" id="PS50042">
    <property type="entry name" value="CNMP_BINDING_3"/>
    <property type="match status" value="4"/>
</dbReference>
<sequence>MAAQGSPPRYPQWPSPTKYPQRPSPTINVQAMPPQPVPVGVTSQGTFRPQVNAVARFVEASRSRPVYTDFRAPLSPGKIFRQAPGVPFQAGSARLPWQAPAPDLRPHTDRPVLRFHTPTKSPEPRVDPIARVRTGERSPDAKAAPKEARTQNLDPKGQPDGAPDASTSGIPATSMAPFEAPEVPTEAPQETLQETPRKTTQETTEETPQETTEETPQEVPQAVASALEDASEMEESPTVHRAGLSLPKEAVQRQGTLPDEPPHSSGVSVKVSTFKKESACCSGLASCMEGISGLFSFRSFTDERDKFEQIVTFLGSVPLFKKQLPPSEWPKVAQLLEKNTWKPDTKLVTQGDLGTTFFMIYSGQAVLMVRDDQGEEHEGALLSAGDYIGGRAIVTEQRHMATVIAAGPDDLVTLSMSKQVFEESGLKSCLHFPKRPAIEMGGSASAATLAPTTPLSPKKNASFGGKITEKQQEFIIRAMKHNPNFRAFVDETELGEDAMKDVVSHSEERCIPAGKAAATFGDLGHEFFVIEKGSIEVVITSGSSGQKSAAAAAATFSLADRIRRKQDFLMKLHIPVVDKRKKKINRSCSVLTKDPRLEDEMEKKAKGFRRSPSFGDRIGNFAAASLRGDRGLGRIASLDQPEPREKVISALHAGDSFGELSLMYNIRREATFRAAEDTQLLVINRKVFKEITGRDNGRRKFKEYCDLVDEVDSLTPLLRSQRMELAAYAQDLVDFEPGRRVLFQGKVRQKPLWYVIHSGSAILSQEDQHTCRKIAELSRGSSFGERSLMKAKVTGQCISEVSVDAGPGGLKCLTFDGDLICDIFSSLAGSDASLLPSVECDASQWEQQKGSTCRSLQKAQCKSDLNSLHELCRLGQGAFGTVFLVKDDEARRRYALKRVSKGHSARMGTCQSLCWERDLLNMLDSNFIVRLHRTLKDQQFVYFLLEAALGGDLYGMFNSHQEIFLNDEPRGSTSAFYAGCVIAALEHLHERKIIYRDLKPENIMLDTRGYGKICDMGLARFVVGKTNTQAGTPDYMAPEMIDPPHYHDNSADWWSLGVLVYEMMCQQLPFEDDELEDTGERLLAIRRSQEMRLDFPATCPAGGRAFIAKLLRKLPHRLGAQGGAEEVRAHYFWQGFDFGSLHQQAMKSPVERPWAGQAETPAEVKSPWHRGGSCLSPGEEEIFEEYAEDGSNWDREF</sequence>
<dbReference type="Gene3D" id="2.60.120.10">
    <property type="entry name" value="Jelly Rolls"/>
    <property type="match status" value="3"/>
</dbReference>
<dbReference type="SMART" id="SM00220">
    <property type="entry name" value="S_TKc"/>
    <property type="match status" value="1"/>
</dbReference>
<protein>
    <recommendedName>
        <fullName evidence="14">cGMP-dependent protein kinase</fullName>
    </recommendedName>
</protein>
<feature type="compositionally biased region" description="Acidic residues" evidence="9">
    <location>
        <begin position="203"/>
        <end position="216"/>
    </location>
</feature>
<dbReference type="GO" id="GO:0004691">
    <property type="term" value="F:cAMP-dependent protein kinase activity"/>
    <property type="evidence" value="ECO:0007669"/>
    <property type="project" value="TreeGrafter"/>
</dbReference>
<feature type="domain" description="Cyclic nucleotide-binding" evidence="11">
    <location>
        <begin position="754"/>
        <end position="789"/>
    </location>
</feature>
<keyword evidence="5" id="KW-0418">Kinase</keyword>
<dbReference type="EMBL" id="CAUJNA010000867">
    <property type="protein sequence ID" value="CAJ1382028.1"/>
    <property type="molecule type" value="Genomic_DNA"/>
</dbReference>
<feature type="binding site" evidence="8">
    <location>
        <position position="897"/>
    </location>
    <ligand>
        <name>ATP</name>
        <dbReference type="ChEBI" id="CHEBI:30616"/>
    </ligand>
</feature>
<dbReference type="InterPro" id="IPR000595">
    <property type="entry name" value="cNMP-bd_dom"/>
</dbReference>
<evidence type="ECO:0000313" key="12">
    <source>
        <dbReference type="EMBL" id="CAJ1382028.1"/>
    </source>
</evidence>
<dbReference type="Gene3D" id="1.10.510.10">
    <property type="entry name" value="Transferase(Phosphotransferase) domain 1"/>
    <property type="match status" value="1"/>
</dbReference>
<dbReference type="PROSITE" id="PS00108">
    <property type="entry name" value="PROTEIN_KINASE_ST"/>
    <property type="match status" value="1"/>
</dbReference>
<evidence type="ECO:0000256" key="7">
    <source>
        <dbReference type="ARBA" id="ARBA00022992"/>
    </source>
</evidence>
<reference evidence="12" key="1">
    <citation type="submission" date="2023-08" db="EMBL/GenBank/DDBJ databases">
        <authorList>
            <person name="Chen Y."/>
            <person name="Shah S."/>
            <person name="Dougan E. K."/>
            <person name="Thang M."/>
            <person name="Chan C."/>
        </authorList>
    </citation>
    <scope>NUCLEOTIDE SEQUENCE</scope>
</reference>
<dbReference type="CDD" id="cd00038">
    <property type="entry name" value="CAP_ED"/>
    <property type="match status" value="3"/>
</dbReference>
<dbReference type="Gene3D" id="3.30.200.20">
    <property type="entry name" value="Phosphorylase Kinase, domain 1"/>
    <property type="match status" value="1"/>
</dbReference>
<keyword evidence="4 8" id="KW-0547">Nucleotide-binding</keyword>
<feature type="region of interest" description="Disordered" evidence="9">
    <location>
        <begin position="99"/>
        <end position="222"/>
    </location>
</feature>
<comment type="caution">
    <text evidence="12">The sequence shown here is derived from an EMBL/GenBank/DDBJ whole genome shotgun (WGS) entry which is preliminary data.</text>
</comment>
<evidence type="ECO:0000256" key="4">
    <source>
        <dbReference type="ARBA" id="ARBA00022741"/>
    </source>
</evidence>
<dbReference type="InterPro" id="IPR000719">
    <property type="entry name" value="Prot_kinase_dom"/>
</dbReference>
<name>A0AA36I8A0_9DINO</name>
<evidence type="ECO:0000259" key="10">
    <source>
        <dbReference type="PROSITE" id="PS50011"/>
    </source>
</evidence>
<feature type="domain" description="Protein kinase" evidence="10">
    <location>
        <begin position="868"/>
        <end position="1133"/>
    </location>
</feature>
<keyword evidence="2" id="KW-0140">cGMP</keyword>
<dbReference type="SUPFAM" id="SSF51206">
    <property type="entry name" value="cAMP-binding domain-like"/>
    <property type="match status" value="3"/>
</dbReference>
<dbReference type="InterPro" id="IPR008271">
    <property type="entry name" value="Ser/Thr_kinase_AS"/>
</dbReference>
<dbReference type="Pfam" id="PF00069">
    <property type="entry name" value="Pkinase"/>
    <property type="match status" value="1"/>
</dbReference>
<accession>A0AA36I8A0</accession>
<evidence type="ECO:0000313" key="13">
    <source>
        <dbReference type="Proteomes" id="UP001178507"/>
    </source>
</evidence>
<dbReference type="PROSITE" id="PS00107">
    <property type="entry name" value="PROTEIN_KINASE_ATP"/>
    <property type="match status" value="1"/>
</dbReference>
<dbReference type="InterPro" id="IPR014710">
    <property type="entry name" value="RmlC-like_jellyroll"/>
</dbReference>
<proteinExistence type="predicted"/>
<dbReference type="PROSITE" id="PS00888">
    <property type="entry name" value="CNMP_BINDING_1"/>
    <property type="match status" value="1"/>
</dbReference>
<dbReference type="SMART" id="SM00100">
    <property type="entry name" value="cNMP"/>
    <property type="match status" value="2"/>
</dbReference>
<dbReference type="InterPro" id="IPR011009">
    <property type="entry name" value="Kinase-like_dom_sf"/>
</dbReference>
<keyword evidence="13" id="KW-1185">Reference proteome</keyword>
<dbReference type="Proteomes" id="UP001178507">
    <property type="component" value="Unassembled WGS sequence"/>
</dbReference>
<evidence type="ECO:0000256" key="3">
    <source>
        <dbReference type="ARBA" id="ARBA00022679"/>
    </source>
</evidence>
<evidence type="ECO:0000256" key="9">
    <source>
        <dbReference type="SAM" id="MobiDB-lite"/>
    </source>
</evidence>
<dbReference type="PANTHER" id="PTHR24353:SF143">
    <property type="entry name" value="PROTEIN KINASE DOMAIN-CONTAINING PROTEIN"/>
    <property type="match status" value="1"/>
</dbReference>
<evidence type="ECO:0000256" key="8">
    <source>
        <dbReference type="PROSITE-ProRule" id="PRU10141"/>
    </source>
</evidence>
<evidence type="ECO:0008006" key="14">
    <source>
        <dbReference type="Google" id="ProtNLM"/>
    </source>
</evidence>
<keyword evidence="7" id="KW-0142">cGMP-binding</keyword>
<dbReference type="SUPFAM" id="SSF56112">
    <property type="entry name" value="Protein kinase-like (PK-like)"/>
    <property type="match status" value="1"/>
</dbReference>
<dbReference type="GO" id="GO:0030553">
    <property type="term" value="F:cGMP binding"/>
    <property type="evidence" value="ECO:0007669"/>
    <property type="project" value="UniProtKB-KW"/>
</dbReference>
<feature type="region of interest" description="Disordered" evidence="9">
    <location>
        <begin position="1"/>
        <end position="44"/>
    </location>
</feature>
<feature type="region of interest" description="Disordered" evidence="9">
    <location>
        <begin position="1154"/>
        <end position="1177"/>
    </location>
</feature>
<feature type="region of interest" description="Disordered" evidence="9">
    <location>
        <begin position="444"/>
        <end position="463"/>
    </location>
</feature>
<evidence type="ECO:0000256" key="2">
    <source>
        <dbReference type="ARBA" id="ARBA00022535"/>
    </source>
</evidence>
<keyword evidence="3" id="KW-0808">Transferase</keyword>
<keyword evidence="6 8" id="KW-0067">ATP-binding</keyword>
<dbReference type="PROSITE" id="PS50011">
    <property type="entry name" value="PROTEIN_KINASE_DOM"/>
    <property type="match status" value="1"/>
</dbReference>
<feature type="domain" description="Cyclic nucleotide-binding" evidence="11">
    <location>
        <begin position="320"/>
        <end position="423"/>
    </location>
</feature>
<dbReference type="GO" id="GO:0005524">
    <property type="term" value="F:ATP binding"/>
    <property type="evidence" value="ECO:0007669"/>
    <property type="project" value="UniProtKB-UniRule"/>
</dbReference>
<dbReference type="InterPro" id="IPR017441">
    <property type="entry name" value="Protein_kinase_ATP_BS"/>
</dbReference>
<evidence type="ECO:0000259" key="11">
    <source>
        <dbReference type="PROSITE" id="PS50042"/>
    </source>
</evidence>
<dbReference type="PANTHER" id="PTHR24353">
    <property type="entry name" value="CYCLIC NUCLEOTIDE-DEPENDENT PROTEIN KINASE"/>
    <property type="match status" value="1"/>
</dbReference>
<feature type="domain" description="Cyclic nucleotide-binding" evidence="11">
    <location>
        <begin position="494"/>
        <end position="538"/>
    </location>
</feature>
<feature type="domain" description="Cyclic nucleotide-binding" evidence="11">
    <location>
        <begin position="633"/>
        <end position="700"/>
    </location>
</feature>
<evidence type="ECO:0000256" key="5">
    <source>
        <dbReference type="ARBA" id="ARBA00022777"/>
    </source>
</evidence>
<feature type="compositionally biased region" description="Basic and acidic residues" evidence="9">
    <location>
        <begin position="122"/>
        <end position="149"/>
    </location>
</feature>
<organism evidence="12 13">
    <name type="scientific">Effrenium voratum</name>
    <dbReference type="NCBI Taxonomy" id="2562239"/>
    <lineage>
        <taxon>Eukaryota</taxon>
        <taxon>Sar</taxon>
        <taxon>Alveolata</taxon>
        <taxon>Dinophyceae</taxon>
        <taxon>Suessiales</taxon>
        <taxon>Symbiodiniaceae</taxon>
        <taxon>Effrenium</taxon>
    </lineage>
</organism>
<dbReference type="AlphaFoldDB" id="A0AA36I8A0"/>
<dbReference type="GO" id="GO:0005952">
    <property type="term" value="C:cAMP-dependent protein kinase complex"/>
    <property type="evidence" value="ECO:0007669"/>
    <property type="project" value="TreeGrafter"/>
</dbReference>
<dbReference type="InterPro" id="IPR018488">
    <property type="entry name" value="cNMP-bd_CS"/>
</dbReference>
<evidence type="ECO:0000256" key="1">
    <source>
        <dbReference type="ARBA" id="ARBA00022527"/>
    </source>
</evidence>